<dbReference type="RefSeq" id="WP_317635065.1">
    <property type="nucleotide sequence ID" value="NZ_AP026802.1"/>
</dbReference>
<proteinExistence type="predicted"/>
<accession>A0AAU9DA01</accession>
<evidence type="ECO:0000313" key="2">
    <source>
        <dbReference type="Proteomes" id="UP001321861"/>
    </source>
</evidence>
<organism evidence="1 2">
    <name type="scientific">Xylocopilactobacillus apicola</name>
    <dbReference type="NCBI Taxonomy" id="2932184"/>
    <lineage>
        <taxon>Bacteria</taxon>
        <taxon>Bacillati</taxon>
        <taxon>Bacillota</taxon>
        <taxon>Bacilli</taxon>
        <taxon>Lactobacillales</taxon>
        <taxon>Lactobacillaceae</taxon>
        <taxon>Xylocopilactobacillus</taxon>
    </lineage>
</organism>
<dbReference type="Proteomes" id="UP001321861">
    <property type="component" value="Chromosome"/>
</dbReference>
<dbReference type="AlphaFoldDB" id="A0AAU9DA01"/>
<name>A0AAU9DA01_9LACO</name>
<evidence type="ECO:0000313" key="1">
    <source>
        <dbReference type="EMBL" id="BDR59261.1"/>
    </source>
</evidence>
<keyword evidence="2" id="KW-1185">Reference proteome</keyword>
<dbReference type="EMBL" id="AP026802">
    <property type="protein sequence ID" value="BDR59261.1"/>
    <property type="molecule type" value="Genomic_DNA"/>
</dbReference>
<sequence length="51" mass="6326">MEWLVESADGYFKDHHNPKDMFEIEDYRPEDEADWHNNWKPQIESLIEDFK</sequence>
<protein>
    <submittedName>
        <fullName evidence="1">Uncharacterized protein</fullName>
    </submittedName>
</protein>
<dbReference type="KEGG" id="xap:XA3_17020"/>
<gene>
    <name evidence="1" type="ORF">XA3_17020</name>
</gene>
<reference evidence="1 2" key="1">
    <citation type="journal article" date="2023" name="Microbiol. Spectr.">
        <title>Symbiosis of Carpenter Bees with Uncharacterized Lactic Acid Bacteria Showing NAD Auxotrophy.</title>
        <authorList>
            <person name="Kawasaki S."/>
            <person name="Ozawa K."/>
            <person name="Mori T."/>
            <person name="Yamamoto A."/>
            <person name="Ito M."/>
            <person name="Ohkuma M."/>
            <person name="Sakamoto M."/>
            <person name="Matsutani M."/>
        </authorList>
    </citation>
    <scope>NUCLEOTIDE SEQUENCE [LARGE SCALE GENOMIC DNA]</scope>
    <source>
        <strain evidence="1 2">XA3</strain>
    </source>
</reference>